<dbReference type="GO" id="GO:0005654">
    <property type="term" value="C:nucleoplasm"/>
    <property type="evidence" value="ECO:0007669"/>
    <property type="project" value="TreeGrafter"/>
</dbReference>
<accession>A0A6A4WD37</accession>
<proteinExistence type="predicted"/>
<dbReference type="AlphaFoldDB" id="A0A6A4WD37"/>
<name>A0A6A4WD37_AMPAM</name>
<comment type="caution">
    <text evidence="1">The sequence shown here is derived from an EMBL/GenBank/DDBJ whole genome shotgun (WGS) entry which is preliminary data.</text>
</comment>
<protein>
    <submittedName>
        <fullName evidence="1">Nicolin-1</fullName>
    </submittedName>
</protein>
<keyword evidence="2" id="KW-1185">Reference proteome</keyword>
<gene>
    <name evidence="1" type="primary">NICN1</name>
    <name evidence="1" type="ORF">FJT64_022759</name>
</gene>
<dbReference type="PANTHER" id="PTHR31239">
    <property type="entry name" value="NICOLIN 1"/>
    <property type="match status" value="1"/>
</dbReference>
<evidence type="ECO:0000313" key="2">
    <source>
        <dbReference type="Proteomes" id="UP000440578"/>
    </source>
</evidence>
<dbReference type="PANTHER" id="PTHR31239:SF2">
    <property type="entry name" value="NICOLIN-1"/>
    <property type="match status" value="1"/>
</dbReference>
<dbReference type="InterPro" id="IPR040235">
    <property type="entry name" value="Nicolin-1"/>
</dbReference>
<sequence>MMQPREIVCTVDSPSPVTDSPHLAAGCLMQDVTLASPESLHEIRFRNFYVHSLSVWVQRAASEDVPPPTSAAARATRLGPWELSIRDRTLMPNPLYDTGSQDYVTISRKQSGVDWRGVVRLRFVLRQPVPHWRQFRLEEVRLLAPPSSTPGGGDGEEGPEDEWSKLVEATRAAVHADNGVQVFSGADGQIAYIGGSYDVQTLQLPDG</sequence>
<dbReference type="EMBL" id="VIIS01000737">
    <property type="protein sequence ID" value="KAF0305607.1"/>
    <property type="molecule type" value="Genomic_DNA"/>
</dbReference>
<dbReference type="Proteomes" id="UP000440578">
    <property type="component" value="Unassembled WGS sequence"/>
</dbReference>
<organism evidence="1 2">
    <name type="scientific">Amphibalanus amphitrite</name>
    <name type="common">Striped barnacle</name>
    <name type="synonym">Balanus amphitrite</name>
    <dbReference type="NCBI Taxonomy" id="1232801"/>
    <lineage>
        <taxon>Eukaryota</taxon>
        <taxon>Metazoa</taxon>
        <taxon>Ecdysozoa</taxon>
        <taxon>Arthropoda</taxon>
        <taxon>Crustacea</taxon>
        <taxon>Multicrustacea</taxon>
        <taxon>Cirripedia</taxon>
        <taxon>Thoracica</taxon>
        <taxon>Thoracicalcarea</taxon>
        <taxon>Balanomorpha</taxon>
        <taxon>Balanoidea</taxon>
        <taxon>Balanidae</taxon>
        <taxon>Amphibalaninae</taxon>
        <taxon>Amphibalanus</taxon>
    </lineage>
</organism>
<reference evidence="1 2" key="1">
    <citation type="submission" date="2019-07" db="EMBL/GenBank/DDBJ databases">
        <title>Draft genome assembly of a fouling barnacle, Amphibalanus amphitrite (Darwin, 1854): The first reference genome for Thecostraca.</title>
        <authorList>
            <person name="Kim W."/>
        </authorList>
    </citation>
    <scope>NUCLEOTIDE SEQUENCE [LARGE SCALE GENOMIC DNA]</scope>
    <source>
        <strain evidence="1">SNU_AA5</strain>
        <tissue evidence="1">Soma without cirri and trophi</tissue>
    </source>
</reference>
<evidence type="ECO:0000313" key="1">
    <source>
        <dbReference type="EMBL" id="KAF0305607.1"/>
    </source>
</evidence>